<sequence length="185" mass="20528">MATQKQGKKDSSLRDLFAKTPEKKQDFAREVGTDLGGGSSGARRGCQPSDESLYGEAIRGTPRRPHCPQAGARHNCQGAEERGGGAAQRVDTVERTCDMPENELRIIRTLEETEAFLDMDLGQNDPPAGCLDESLQMTQGKQGHAARQRKKKSPKPSERESKKEKEDLLRRLRHQEYLPETGQGL</sequence>
<name>A0AAV7R775_PLEWA</name>
<dbReference type="AlphaFoldDB" id="A0AAV7R775"/>
<gene>
    <name evidence="2" type="ORF">NDU88_001462</name>
</gene>
<feature type="compositionally biased region" description="Basic residues" evidence="1">
    <location>
        <begin position="144"/>
        <end position="154"/>
    </location>
</feature>
<accession>A0AAV7R775</accession>
<comment type="caution">
    <text evidence="2">The sequence shown here is derived from an EMBL/GenBank/DDBJ whole genome shotgun (WGS) entry which is preliminary data.</text>
</comment>
<organism evidence="2 3">
    <name type="scientific">Pleurodeles waltl</name>
    <name type="common">Iberian ribbed newt</name>
    <dbReference type="NCBI Taxonomy" id="8319"/>
    <lineage>
        <taxon>Eukaryota</taxon>
        <taxon>Metazoa</taxon>
        <taxon>Chordata</taxon>
        <taxon>Craniata</taxon>
        <taxon>Vertebrata</taxon>
        <taxon>Euteleostomi</taxon>
        <taxon>Amphibia</taxon>
        <taxon>Batrachia</taxon>
        <taxon>Caudata</taxon>
        <taxon>Salamandroidea</taxon>
        <taxon>Salamandridae</taxon>
        <taxon>Pleurodelinae</taxon>
        <taxon>Pleurodeles</taxon>
    </lineage>
</organism>
<evidence type="ECO:0000313" key="2">
    <source>
        <dbReference type="EMBL" id="KAJ1148634.1"/>
    </source>
</evidence>
<dbReference type="EMBL" id="JANPWB010000009">
    <property type="protein sequence ID" value="KAJ1148634.1"/>
    <property type="molecule type" value="Genomic_DNA"/>
</dbReference>
<protein>
    <submittedName>
        <fullName evidence="2">Uncharacterized protein</fullName>
    </submittedName>
</protein>
<proteinExistence type="predicted"/>
<evidence type="ECO:0000256" key="1">
    <source>
        <dbReference type="SAM" id="MobiDB-lite"/>
    </source>
</evidence>
<feature type="compositionally biased region" description="Basic and acidic residues" evidence="1">
    <location>
        <begin position="155"/>
        <end position="177"/>
    </location>
</feature>
<dbReference type="Proteomes" id="UP001066276">
    <property type="component" value="Chromosome 5"/>
</dbReference>
<feature type="region of interest" description="Disordered" evidence="1">
    <location>
        <begin position="1"/>
        <end position="90"/>
    </location>
</feature>
<feature type="region of interest" description="Disordered" evidence="1">
    <location>
        <begin position="120"/>
        <end position="185"/>
    </location>
</feature>
<reference evidence="2" key="1">
    <citation type="journal article" date="2022" name="bioRxiv">
        <title>Sequencing and chromosome-scale assembly of the giantPleurodeles waltlgenome.</title>
        <authorList>
            <person name="Brown T."/>
            <person name="Elewa A."/>
            <person name="Iarovenko S."/>
            <person name="Subramanian E."/>
            <person name="Araus A.J."/>
            <person name="Petzold A."/>
            <person name="Susuki M."/>
            <person name="Suzuki K.-i.T."/>
            <person name="Hayashi T."/>
            <person name="Toyoda A."/>
            <person name="Oliveira C."/>
            <person name="Osipova E."/>
            <person name="Leigh N.D."/>
            <person name="Simon A."/>
            <person name="Yun M.H."/>
        </authorList>
    </citation>
    <scope>NUCLEOTIDE SEQUENCE</scope>
    <source>
        <strain evidence="2">20211129_DDA</strain>
        <tissue evidence="2">Liver</tissue>
    </source>
</reference>
<keyword evidence="3" id="KW-1185">Reference proteome</keyword>
<feature type="compositionally biased region" description="Basic and acidic residues" evidence="1">
    <location>
        <begin position="7"/>
        <end position="32"/>
    </location>
</feature>
<evidence type="ECO:0000313" key="3">
    <source>
        <dbReference type="Proteomes" id="UP001066276"/>
    </source>
</evidence>